<protein>
    <submittedName>
        <fullName evidence="1">Uncharacterized protein</fullName>
    </submittedName>
</protein>
<evidence type="ECO:0000313" key="2">
    <source>
        <dbReference type="Proteomes" id="UP000683000"/>
    </source>
</evidence>
<comment type="caution">
    <text evidence="1">The sequence shown here is derived from an EMBL/GenBank/DDBJ whole genome shotgun (WGS) entry which is preliminary data.</text>
</comment>
<dbReference type="EMBL" id="JAGFBS010000080">
    <property type="protein sequence ID" value="KAG6369468.1"/>
    <property type="molecule type" value="Genomic_DNA"/>
</dbReference>
<proteinExistence type="predicted"/>
<evidence type="ECO:0000313" key="1">
    <source>
        <dbReference type="EMBL" id="KAG6369468.1"/>
    </source>
</evidence>
<sequence>MAYASKSPNLADLVPVFIAFASNPQSQWEDPPSYDSYTLSEGYQPCQSTLYNYVSNCAYSFEHSPESSEPARYKESTYDLRRRQLQMYHSRRNSDADATARQLLKRWPCETPPWCSLKPGLYDVPDLTSKVQSHFSSCYHNLKLKDHLARVQDKLNNAYSQASAIPILQYSFQPSQTVPHRTFWSLTVDQLFARPAPSLQVHGGERSKSIPSSICRRPSDQCGMLWKGGLPDSSKDDRTTCCGDTHGTLRSVQSQLH</sequence>
<dbReference type="OrthoDB" id="3182339at2759"/>
<accession>A0A8I3A307</accession>
<dbReference type="AlphaFoldDB" id="A0A8I3A307"/>
<gene>
    <name evidence="1" type="ORF">JVT61DRAFT_14838</name>
</gene>
<keyword evidence="2" id="KW-1185">Reference proteome</keyword>
<reference evidence="1" key="1">
    <citation type="submission" date="2021-03" db="EMBL/GenBank/DDBJ databases">
        <title>Evolutionary innovations through gain and loss of genes in the ectomycorrhizal Boletales.</title>
        <authorList>
            <person name="Wu G."/>
            <person name="Miyauchi S."/>
            <person name="Morin E."/>
            <person name="Yang Z.-L."/>
            <person name="Xu J."/>
            <person name="Martin F.M."/>
        </authorList>
    </citation>
    <scope>NUCLEOTIDE SEQUENCE</scope>
    <source>
        <strain evidence="1">BR01</strain>
    </source>
</reference>
<organism evidence="1 2">
    <name type="scientific">Boletus reticuloceps</name>
    <dbReference type="NCBI Taxonomy" id="495285"/>
    <lineage>
        <taxon>Eukaryota</taxon>
        <taxon>Fungi</taxon>
        <taxon>Dikarya</taxon>
        <taxon>Basidiomycota</taxon>
        <taxon>Agaricomycotina</taxon>
        <taxon>Agaricomycetes</taxon>
        <taxon>Agaricomycetidae</taxon>
        <taxon>Boletales</taxon>
        <taxon>Boletineae</taxon>
        <taxon>Boletaceae</taxon>
        <taxon>Boletoideae</taxon>
        <taxon>Boletus</taxon>
    </lineage>
</organism>
<dbReference type="Proteomes" id="UP000683000">
    <property type="component" value="Unassembled WGS sequence"/>
</dbReference>
<name>A0A8I3A307_9AGAM</name>